<dbReference type="Pfam" id="PF08448">
    <property type="entry name" value="PAS_4"/>
    <property type="match status" value="1"/>
</dbReference>
<dbReference type="NCBIfam" id="TIGR00229">
    <property type="entry name" value="sensory_box"/>
    <property type="match status" value="1"/>
</dbReference>
<dbReference type="InterPro" id="IPR000014">
    <property type="entry name" value="PAS"/>
</dbReference>
<comment type="caution">
    <text evidence="16">The sequence shown here is derived from an EMBL/GenBank/DDBJ whole genome shotgun (WGS) entry which is preliminary data.</text>
</comment>
<gene>
    <name evidence="16" type="ORF">SSX86_023759</name>
</gene>
<evidence type="ECO:0000256" key="4">
    <source>
        <dbReference type="ARBA" id="ARBA00022543"/>
    </source>
</evidence>
<dbReference type="SUPFAM" id="SSF56112">
    <property type="entry name" value="Protein kinase-like (PK-like)"/>
    <property type="match status" value="1"/>
</dbReference>
<dbReference type="InterPro" id="IPR011009">
    <property type="entry name" value="Kinase-like_dom_sf"/>
</dbReference>
<keyword evidence="3" id="KW-0723">Serine/threonine-protein kinase</keyword>
<dbReference type="PANTHER" id="PTHR44329:SF47">
    <property type="entry name" value="SERINE_THREONINE-PROTEIN KINASE ROCO5-RELATED"/>
    <property type="match status" value="1"/>
</dbReference>
<dbReference type="PROSITE" id="PS50011">
    <property type="entry name" value="PROTEIN_KINASE_DOM"/>
    <property type="match status" value="1"/>
</dbReference>
<dbReference type="SUPFAM" id="SSF55785">
    <property type="entry name" value="PYP-like sensor domain (PAS domain)"/>
    <property type="match status" value="1"/>
</dbReference>
<dbReference type="EMBL" id="JBCNJP010000023">
    <property type="protein sequence ID" value="KAK9058911.1"/>
    <property type="molecule type" value="Genomic_DNA"/>
</dbReference>
<comment type="similarity">
    <text evidence="1">Belongs to the protein kinase superfamily. TKL Ser/Thr protein kinase family. RAF subfamily.</text>
</comment>
<evidence type="ECO:0000256" key="6">
    <source>
        <dbReference type="ARBA" id="ARBA00022679"/>
    </source>
</evidence>
<keyword evidence="11" id="KW-0675">Receptor</keyword>
<dbReference type="AlphaFoldDB" id="A0AAP0CMV5"/>
<evidence type="ECO:0000256" key="8">
    <source>
        <dbReference type="ARBA" id="ARBA00022777"/>
    </source>
</evidence>
<feature type="domain" description="PAS" evidence="15">
    <location>
        <begin position="6"/>
        <end position="79"/>
    </location>
</feature>
<dbReference type="InterPro" id="IPR051681">
    <property type="entry name" value="Ser/Thr_Kinases-Pseudokinases"/>
</dbReference>
<dbReference type="Proteomes" id="UP001408789">
    <property type="component" value="Unassembled WGS sequence"/>
</dbReference>
<dbReference type="GO" id="GO:0005524">
    <property type="term" value="F:ATP binding"/>
    <property type="evidence" value="ECO:0007669"/>
    <property type="project" value="UniProtKB-KW"/>
</dbReference>
<name>A0AAP0CMV5_9ASTR</name>
<feature type="domain" description="Protein kinase" evidence="14">
    <location>
        <begin position="265"/>
        <end position="362"/>
    </location>
</feature>
<keyword evidence="8" id="KW-0418">Kinase</keyword>
<organism evidence="16 17">
    <name type="scientific">Deinandra increscens subsp. villosa</name>
    <dbReference type="NCBI Taxonomy" id="3103831"/>
    <lineage>
        <taxon>Eukaryota</taxon>
        <taxon>Viridiplantae</taxon>
        <taxon>Streptophyta</taxon>
        <taxon>Embryophyta</taxon>
        <taxon>Tracheophyta</taxon>
        <taxon>Spermatophyta</taxon>
        <taxon>Magnoliopsida</taxon>
        <taxon>eudicotyledons</taxon>
        <taxon>Gunneridae</taxon>
        <taxon>Pentapetalae</taxon>
        <taxon>asterids</taxon>
        <taxon>campanulids</taxon>
        <taxon>Asterales</taxon>
        <taxon>Asteraceae</taxon>
        <taxon>Asteroideae</taxon>
        <taxon>Heliantheae alliance</taxon>
        <taxon>Madieae</taxon>
        <taxon>Madiinae</taxon>
        <taxon>Deinandra</taxon>
    </lineage>
</organism>
<keyword evidence="9" id="KW-0067">ATP-binding</keyword>
<keyword evidence="10" id="KW-0157">Chromophore</keyword>
<comment type="catalytic activity">
    <reaction evidence="12">
        <text>L-threonyl-[protein] + ATP = O-phospho-L-threonyl-[protein] + ADP + H(+)</text>
        <dbReference type="Rhea" id="RHEA:46608"/>
        <dbReference type="Rhea" id="RHEA-COMP:11060"/>
        <dbReference type="Rhea" id="RHEA-COMP:11605"/>
        <dbReference type="ChEBI" id="CHEBI:15378"/>
        <dbReference type="ChEBI" id="CHEBI:30013"/>
        <dbReference type="ChEBI" id="CHEBI:30616"/>
        <dbReference type="ChEBI" id="CHEBI:61977"/>
        <dbReference type="ChEBI" id="CHEBI:456216"/>
        <dbReference type="EC" id="2.7.11.1"/>
    </reaction>
</comment>
<dbReference type="InterPro" id="IPR001245">
    <property type="entry name" value="Ser-Thr/Tyr_kinase_cat_dom"/>
</dbReference>
<dbReference type="GO" id="GO:0009881">
    <property type="term" value="F:photoreceptor activity"/>
    <property type="evidence" value="ECO:0007669"/>
    <property type="project" value="UniProtKB-KW"/>
</dbReference>
<dbReference type="Pfam" id="PF07714">
    <property type="entry name" value="PK_Tyr_Ser-Thr"/>
    <property type="match status" value="1"/>
</dbReference>
<evidence type="ECO:0000256" key="11">
    <source>
        <dbReference type="ARBA" id="ARBA00023170"/>
    </source>
</evidence>
<protein>
    <recommendedName>
        <fullName evidence="2">non-specific serine/threonine protein kinase</fullName>
        <ecNumber evidence="2">2.7.11.1</ecNumber>
    </recommendedName>
</protein>
<dbReference type="GO" id="GO:0004674">
    <property type="term" value="F:protein serine/threonine kinase activity"/>
    <property type="evidence" value="ECO:0007669"/>
    <property type="project" value="UniProtKB-KW"/>
</dbReference>
<dbReference type="EC" id="2.7.11.1" evidence="2"/>
<keyword evidence="6" id="KW-0808">Transferase</keyword>
<keyword evidence="5" id="KW-0716">Sensory transduction</keyword>
<reference evidence="16 17" key="1">
    <citation type="submission" date="2024-04" db="EMBL/GenBank/DDBJ databases">
        <title>The reference genome of an endangered Asteraceae, Deinandra increscens subsp. villosa, native to the Central Coast of California.</title>
        <authorList>
            <person name="Guilliams M."/>
            <person name="Hasenstab-Lehman K."/>
            <person name="Meyer R."/>
            <person name="Mcevoy S."/>
        </authorList>
    </citation>
    <scope>NUCLEOTIDE SEQUENCE [LARGE SCALE GENOMIC DNA]</scope>
    <source>
        <tissue evidence="16">Leaf</tissue>
    </source>
</reference>
<evidence type="ECO:0000256" key="3">
    <source>
        <dbReference type="ARBA" id="ARBA00022527"/>
    </source>
</evidence>
<dbReference type="CDD" id="cd00130">
    <property type="entry name" value="PAS"/>
    <property type="match status" value="1"/>
</dbReference>
<sequence length="362" mass="41526">MEPSSAEELLRRIQELESMGQAVHVFDRQYRIRFWNRLAEEIYGVSAAEVFGKTPTEVLVDPKDAVLADYLLERTVSGESWSGEFPVRNKRGETFLILCTNTPFRDENGRSIGGICMFTESRHYHHRPSITSNLAVSKVLTSTEDDDGASPRGHIGPSPFGAAVSLSSSEEEWTGDKQQTASGLAWPWKWKWKWKQRKWNGNEDVVAKLFHFGWQRLHVNQEHQQQQQSRRRLLTWEKQQPTITNKTLTADIHSLQDDEIIWDHLITKRLIGQGSCGTVYHGSWHGSDVAIKLFTYQQSFSDDTMVLFKQEVSLMKRLRHPNILLFMGAVSCSAEHLCIVTEFLPRLVQFLQFFTPSISTST</sequence>
<dbReference type="Gene3D" id="3.30.200.20">
    <property type="entry name" value="Phosphorylase Kinase, domain 1"/>
    <property type="match status" value="1"/>
</dbReference>
<evidence type="ECO:0000256" key="2">
    <source>
        <dbReference type="ARBA" id="ARBA00012513"/>
    </source>
</evidence>
<evidence type="ECO:0000313" key="17">
    <source>
        <dbReference type="Proteomes" id="UP001408789"/>
    </source>
</evidence>
<dbReference type="PANTHER" id="PTHR44329">
    <property type="entry name" value="SERINE/THREONINE-PROTEIN KINASE TNNI3K-RELATED"/>
    <property type="match status" value="1"/>
</dbReference>
<evidence type="ECO:0000256" key="7">
    <source>
        <dbReference type="ARBA" id="ARBA00022741"/>
    </source>
</evidence>
<dbReference type="InterPro" id="IPR035965">
    <property type="entry name" value="PAS-like_dom_sf"/>
</dbReference>
<dbReference type="Gene3D" id="3.30.450.20">
    <property type="entry name" value="PAS domain"/>
    <property type="match status" value="1"/>
</dbReference>
<comment type="catalytic activity">
    <reaction evidence="13">
        <text>L-seryl-[protein] + ATP = O-phospho-L-seryl-[protein] + ADP + H(+)</text>
        <dbReference type="Rhea" id="RHEA:17989"/>
        <dbReference type="Rhea" id="RHEA-COMP:9863"/>
        <dbReference type="Rhea" id="RHEA-COMP:11604"/>
        <dbReference type="ChEBI" id="CHEBI:15378"/>
        <dbReference type="ChEBI" id="CHEBI:29999"/>
        <dbReference type="ChEBI" id="CHEBI:30616"/>
        <dbReference type="ChEBI" id="CHEBI:83421"/>
        <dbReference type="ChEBI" id="CHEBI:456216"/>
        <dbReference type="EC" id="2.7.11.1"/>
    </reaction>
</comment>
<keyword evidence="4" id="KW-0600">Photoreceptor protein</keyword>
<accession>A0AAP0CMV5</accession>
<dbReference type="PROSITE" id="PS50112">
    <property type="entry name" value="PAS"/>
    <property type="match status" value="1"/>
</dbReference>
<keyword evidence="7" id="KW-0547">Nucleotide-binding</keyword>
<dbReference type="FunFam" id="3.30.200.20:FF:000060">
    <property type="entry name" value="Serine/threonine-protein kinase isoform 1"/>
    <property type="match status" value="1"/>
</dbReference>
<evidence type="ECO:0000256" key="10">
    <source>
        <dbReference type="ARBA" id="ARBA00022991"/>
    </source>
</evidence>
<dbReference type="InterPro" id="IPR013656">
    <property type="entry name" value="PAS_4"/>
</dbReference>
<dbReference type="InterPro" id="IPR000719">
    <property type="entry name" value="Prot_kinase_dom"/>
</dbReference>
<evidence type="ECO:0000256" key="12">
    <source>
        <dbReference type="ARBA" id="ARBA00047899"/>
    </source>
</evidence>
<evidence type="ECO:0000256" key="1">
    <source>
        <dbReference type="ARBA" id="ARBA00010507"/>
    </source>
</evidence>
<evidence type="ECO:0000256" key="13">
    <source>
        <dbReference type="ARBA" id="ARBA00048679"/>
    </source>
</evidence>
<evidence type="ECO:0000313" key="16">
    <source>
        <dbReference type="EMBL" id="KAK9058911.1"/>
    </source>
</evidence>
<keyword evidence="17" id="KW-1185">Reference proteome</keyword>
<proteinExistence type="inferred from homology"/>
<evidence type="ECO:0000256" key="5">
    <source>
        <dbReference type="ARBA" id="ARBA00022606"/>
    </source>
</evidence>
<evidence type="ECO:0000259" key="15">
    <source>
        <dbReference type="PROSITE" id="PS50112"/>
    </source>
</evidence>
<evidence type="ECO:0000256" key="9">
    <source>
        <dbReference type="ARBA" id="ARBA00022840"/>
    </source>
</evidence>
<dbReference type="SMART" id="SM00091">
    <property type="entry name" value="PAS"/>
    <property type="match status" value="1"/>
</dbReference>
<evidence type="ECO:0000259" key="14">
    <source>
        <dbReference type="PROSITE" id="PS50011"/>
    </source>
</evidence>